<dbReference type="AlphaFoldDB" id="A0ABD2FHK6"/>
<feature type="coiled-coil region" evidence="1">
    <location>
        <begin position="134"/>
        <end position="168"/>
    </location>
</feature>
<organism evidence="2 3">
    <name type="scientific">Pagothenia borchgrevinki</name>
    <name type="common">Bald rockcod</name>
    <name type="synonym">Trematomus borchgrevinki</name>
    <dbReference type="NCBI Taxonomy" id="8213"/>
    <lineage>
        <taxon>Eukaryota</taxon>
        <taxon>Metazoa</taxon>
        <taxon>Chordata</taxon>
        <taxon>Craniata</taxon>
        <taxon>Vertebrata</taxon>
        <taxon>Euteleostomi</taxon>
        <taxon>Actinopterygii</taxon>
        <taxon>Neopterygii</taxon>
        <taxon>Teleostei</taxon>
        <taxon>Neoteleostei</taxon>
        <taxon>Acanthomorphata</taxon>
        <taxon>Eupercaria</taxon>
        <taxon>Perciformes</taxon>
        <taxon>Notothenioidei</taxon>
        <taxon>Nototheniidae</taxon>
        <taxon>Pagothenia</taxon>
    </lineage>
</organism>
<dbReference type="EMBL" id="JBIYXZ010002090">
    <property type="protein sequence ID" value="KAL3041094.1"/>
    <property type="molecule type" value="Genomic_DNA"/>
</dbReference>
<accession>A0ABD2FHK6</accession>
<sequence length="183" mass="21142">MKTECPLCHMQYRTLPRHLVVRHHVHNPQERNILLQMAHGRINIRTEPCTVVGCGYHGTRLDRHINCDHPELSQEEADLLMKSVKHSTGLKLLRELREVDPPTQMITTLDVDYAANEEHPNCFPGEVDLEVDEHRQLRLANVALVAQNDSLEKEVHTLRRKMKQWKAASVKRDLRKVLGESTS</sequence>
<evidence type="ECO:0000256" key="1">
    <source>
        <dbReference type="SAM" id="Coils"/>
    </source>
</evidence>
<keyword evidence="1" id="KW-0175">Coiled coil</keyword>
<dbReference type="Proteomes" id="UP001619887">
    <property type="component" value="Unassembled WGS sequence"/>
</dbReference>
<gene>
    <name evidence="2" type="ORF">OYC64_011970</name>
</gene>
<reference evidence="2 3" key="1">
    <citation type="journal article" date="2022" name="G3 (Bethesda)">
        <title>Evaluating Illumina-, Nanopore-, and PacBio-based genome assembly strategies with the bald notothen, Trematomus borchgrevinki.</title>
        <authorList>
            <person name="Rayamajhi N."/>
            <person name="Cheng C.C."/>
            <person name="Catchen J.M."/>
        </authorList>
    </citation>
    <scope>NUCLEOTIDE SEQUENCE [LARGE SCALE GENOMIC DNA]</scope>
    <source>
        <strain evidence="2">AGRC-2024</strain>
    </source>
</reference>
<name>A0ABD2FHK6_PAGBO</name>
<reference evidence="2 3" key="2">
    <citation type="journal article" date="2024" name="G3 (Bethesda)">
        <title>The genome of the cryopelagic Antarctic bald notothen, Trematomus borchgrevinki.</title>
        <authorList>
            <person name="Rayamajhi N."/>
            <person name="Rivera-Colon A.G."/>
            <person name="Minhas B.F."/>
            <person name="Cheng C.C."/>
            <person name="Catchen J.M."/>
        </authorList>
    </citation>
    <scope>NUCLEOTIDE SEQUENCE [LARGE SCALE GENOMIC DNA]</scope>
    <source>
        <strain evidence="2">AGRC-2024</strain>
    </source>
</reference>
<protein>
    <recommendedName>
        <fullName evidence="4">C2H2-type domain-containing protein</fullName>
    </recommendedName>
</protein>
<evidence type="ECO:0000313" key="2">
    <source>
        <dbReference type="EMBL" id="KAL3041094.1"/>
    </source>
</evidence>
<proteinExistence type="predicted"/>
<keyword evidence="3" id="KW-1185">Reference proteome</keyword>
<evidence type="ECO:0008006" key="4">
    <source>
        <dbReference type="Google" id="ProtNLM"/>
    </source>
</evidence>
<evidence type="ECO:0000313" key="3">
    <source>
        <dbReference type="Proteomes" id="UP001619887"/>
    </source>
</evidence>
<comment type="caution">
    <text evidence="2">The sequence shown here is derived from an EMBL/GenBank/DDBJ whole genome shotgun (WGS) entry which is preliminary data.</text>
</comment>